<keyword evidence="1" id="KW-0472">Membrane</keyword>
<dbReference type="AlphaFoldDB" id="A0A3P1B6M0"/>
<comment type="caution">
    <text evidence="2">The sequence shown here is derived from an EMBL/GenBank/DDBJ whole genome shotgun (WGS) entry which is preliminary data.</text>
</comment>
<dbReference type="EMBL" id="RQTJ01000002">
    <property type="protein sequence ID" value="RRA96685.1"/>
    <property type="molecule type" value="Genomic_DNA"/>
</dbReference>
<keyword evidence="3" id="KW-1185">Reference proteome</keyword>
<evidence type="ECO:0000256" key="1">
    <source>
        <dbReference type="SAM" id="Phobius"/>
    </source>
</evidence>
<dbReference type="Proteomes" id="UP000268372">
    <property type="component" value="Unassembled WGS sequence"/>
</dbReference>
<name>A0A3P1B6M0_9FLAO</name>
<accession>A0A3P1B6M0</accession>
<sequence length="174" mass="20314">MEKITYKKLLKSIFPLLVTNLMILCVFYYWFSDDVSIFKNTFFIIGIFSILIIPVIIQLIIFINHYKINKQTILNVSNNKVIITYNNKTFTICDNNILSWQLIGTSSKIKDSSIKFSLIDDLFYVRIYVKDINEPIILTSLLNSKIDILLQVLFPSQRLNDTSSIFPFIRPNTN</sequence>
<keyword evidence="1" id="KW-1133">Transmembrane helix</keyword>
<dbReference type="OrthoDB" id="1364265at2"/>
<feature type="transmembrane region" description="Helical" evidence="1">
    <location>
        <begin position="12"/>
        <end position="31"/>
    </location>
</feature>
<evidence type="ECO:0000313" key="2">
    <source>
        <dbReference type="EMBL" id="RRA96685.1"/>
    </source>
</evidence>
<keyword evidence="1" id="KW-0812">Transmembrane</keyword>
<dbReference type="RefSeq" id="WP_124898099.1">
    <property type="nucleotide sequence ID" value="NZ_RQTJ01000002.1"/>
</dbReference>
<gene>
    <name evidence="2" type="ORF">EG242_01200</name>
</gene>
<protein>
    <submittedName>
        <fullName evidence="2">Uncharacterized protein</fullName>
    </submittedName>
</protein>
<reference evidence="2 3" key="1">
    <citation type="submission" date="2018-11" db="EMBL/GenBank/DDBJ databases">
        <title>Flavobacterium sp. nov., YIM 102796 draft genome.</title>
        <authorList>
            <person name="Li G."/>
            <person name="Jiang Y."/>
        </authorList>
    </citation>
    <scope>NUCLEOTIDE SEQUENCE [LARGE SCALE GENOMIC DNA]</scope>
    <source>
        <strain evidence="2 3">YIM 102796</strain>
    </source>
</reference>
<organism evidence="2 3">
    <name type="scientific">Paenimyroides viscosum</name>
    <dbReference type="NCBI Taxonomy" id="2488729"/>
    <lineage>
        <taxon>Bacteria</taxon>
        <taxon>Pseudomonadati</taxon>
        <taxon>Bacteroidota</taxon>
        <taxon>Flavobacteriia</taxon>
        <taxon>Flavobacteriales</taxon>
        <taxon>Flavobacteriaceae</taxon>
        <taxon>Paenimyroides</taxon>
    </lineage>
</organism>
<evidence type="ECO:0000313" key="3">
    <source>
        <dbReference type="Proteomes" id="UP000268372"/>
    </source>
</evidence>
<proteinExistence type="predicted"/>
<feature type="transmembrane region" description="Helical" evidence="1">
    <location>
        <begin position="43"/>
        <end position="63"/>
    </location>
</feature>